<proteinExistence type="predicted"/>
<dbReference type="EMBL" id="JAMKFE010000016">
    <property type="protein sequence ID" value="MCM5682117.1"/>
    <property type="molecule type" value="Genomic_DNA"/>
</dbReference>
<comment type="caution">
    <text evidence="1">The sequence shown here is derived from an EMBL/GenBank/DDBJ whole genome shotgun (WGS) entry which is preliminary data.</text>
</comment>
<dbReference type="Pfam" id="PF11876">
    <property type="entry name" value="TsiV"/>
    <property type="match status" value="1"/>
</dbReference>
<dbReference type="RefSeq" id="WP_251780598.1">
    <property type="nucleotide sequence ID" value="NZ_JAMKFE010000016.1"/>
</dbReference>
<reference evidence="1" key="1">
    <citation type="submission" date="2022-05" db="EMBL/GenBank/DDBJ databases">
        <title>Schlegelella sp. nov., isolated from mangrove soil.</title>
        <authorList>
            <person name="Liu Y."/>
            <person name="Ge X."/>
            <person name="Liu W."/>
        </authorList>
    </citation>
    <scope>NUCLEOTIDE SEQUENCE</scope>
    <source>
        <strain evidence="1">S2-27</strain>
    </source>
</reference>
<accession>A0ABT0YTN8</accession>
<organism evidence="1 2">
    <name type="scientific">Caldimonas mangrovi</name>
    <dbReference type="NCBI Taxonomy" id="2944811"/>
    <lineage>
        <taxon>Bacteria</taxon>
        <taxon>Pseudomonadati</taxon>
        <taxon>Pseudomonadota</taxon>
        <taxon>Betaproteobacteria</taxon>
        <taxon>Burkholderiales</taxon>
        <taxon>Sphaerotilaceae</taxon>
        <taxon>Caldimonas</taxon>
    </lineage>
</organism>
<dbReference type="Proteomes" id="UP001165541">
    <property type="component" value="Unassembled WGS sequence"/>
</dbReference>
<evidence type="ECO:0000313" key="1">
    <source>
        <dbReference type="EMBL" id="MCM5682117.1"/>
    </source>
</evidence>
<gene>
    <name evidence="1" type="ORF">M8A51_21520</name>
</gene>
<keyword evidence="2" id="KW-1185">Reference proteome</keyword>
<protein>
    <submittedName>
        <fullName evidence="1">DUF3396 domain-containing protein</fullName>
    </submittedName>
</protein>
<evidence type="ECO:0000313" key="2">
    <source>
        <dbReference type="Proteomes" id="UP001165541"/>
    </source>
</evidence>
<sequence>MTEAFDYEKFLIENWDKAQIPGGLLTKKGKQDYVGAVPALLGTLYFDNAHTEAVRDAICECFEQYEALAKEHLTWLWREAPTEGPDKMPYRDAKPMRDMMKRLGENDLVSFIYTSGKEAHEAGAWEFEVVGRRGWRAKMKDAGPSILRFALPPLYVHQNPQAFQQLFVTFADKLKVIHGHGGIGLVLSAVRRKDNEPIEAYLSEHIYGLDIGTAFVLADDLRQGIKTVSWLTAINNEMVEKIGGMFRIQSELPGTWFALYPYSNGLVIQAGPKAEGAFASEDPRPALYVLPNMLLKEVRTPKIGHIHSGSADGEPRIRGKAAEDWLQRFDVPEEELLSYKAKLLNEPKLTEETVRPGRL</sequence>
<dbReference type="InterPro" id="IPR021815">
    <property type="entry name" value="TsiV"/>
</dbReference>
<name>A0ABT0YTN8_9BURK</name>